<protein>
    <recommendedName>
        <fullName evidence="3 4">Diaminopimelate epimerase</fullName>
        <shortName evidence="3">DAP epimerase</shortName>
        <ecNumber evidence="3 4">5.1.1.7</ecNumber>
    </recommendedName>
    <alternativeName>
        <fullName evidence="3">PLP-independent amino acid racemase</fullName>
    </alternativeName>
</protein>
<organism evidence="7 8">
    <name type="scientific">Halolamina pelagica</name>
    <dbReference type="NCBI Taxonomy" id="699431"/>
    <lineage>
        <taxon>Archaea</taxon>
        <taxon>Methanobacteriati</taxon>
        <taxon>Methanobacteriota</taxon>
        <taxon>Stenosarchaea group</taxon>
        <taxon>Halobacteria</taxon>
        <taxon>Halobacteriales</taxon>
        <taxon>Haloferacaceae</taxon>
    </lineage>
</organism>
<keyword evidence="3" id="KW-0457">Lysine biosynthesis</keyword>
<dbReference type="Pfam" id="PF01546">
    <property type="entry name" value="Peptidase_M20"/>
    <property type="match status" value="1"/>
</dbReference>
<feature type="binding site" evidence="3">
    <location>
        <begin position="85"/>
        <end position="86"/>
    </location>
    <ligand>
        <name>substrate</name>
    </ligand>
</feature>
<dbReference type="EMBL" id="LGUC01000001">
    <property type="protein sequence ID" value="KPN30931.1"/>
    <property type="molecule type" value="Genomic_DNA"/>
</dbReference>
<dbReference type="PANTHER" id="PTHR31689:SF0">
    <property type="entry name" value="DIAMINOPIMELATE EPIMERASE"/>
    <property type="match status" value="1"/>
</dbReference>
<keyword evidence="3" id="KW-0028">Amino-acid biosynthesis</keyword>
<evidence type="ECO:0000256" key="2">
    <source>
        <dbReference type="ARBA" id="ARBA00023235"/>
    </source>
</evidence>
<dbReference type="Pfam" id="PF01678">
    <property type="entry name" value="DAP_epimerase"/>
    <property type="match status" value="2"/>
</dbReference>
<dbReference type="AlphaFoldDB" id="A0A0N8I001"/>
<comment type="caution">
    <text evidence="7">The sequence shown here is derived from an EMBL/GenBank/DDBJ whole genome shotgun (WGS) entry which is preliminary data.</text>
</comment>
<feature type="binding site" evidence="3">
    <location>
        <begin position="230"/>
        <end position="231"/>
    </location>
    <ligand>
        <name>substrate</name>
    </ligand>
</feature>
<dbReference type="UniPathway" id="UPA00034">
    <property type="reaction ID" value="UER00025"/>
</dbReference>
<keyword evidence="8" id="KW-1185">Reference proteome</keyword>
<dbReference type="Gene3D" id="3.10.310.10">
    <property type="entry name" value="Diaminopimelate Epimerase, Chain A, domain 1"/>
    <property type="match status" value="2"/>
</dbReference>
<name>A0A0N8I001_9EURY</name>
<keyword evidence="3" id="KW-0963">Cytoplasm</keyword>
<evidence type="ECO:0000256" key="1">
    <source>
        <dbReference type="ARBA" id="ARBA00010219"/>
    </source>
</evidence>
<evidence type="ECO:0000259" key="6">
    <source>
        <dbReference type="Pfam" id="PF07687"/>
    </source>
</evidence>
<dbReference type="HAMAP" id="MF_00197">
    <property type="entry name" value="DAP_epimerase"/>
    <property type="match status" value="1"/>
</dbReference>
<dbReference type="GO" id="GO:0008837">
    <property type="term" value="F:diaminopimelate epimerase activity"/>
    <property type="evidence" value="ECO:0007669"/>
    <property type="project" value="UniProtKB-UniRule"/>
</dbReference>
<keyword evidence="2 3" id="KW-0413">Isomerase</keyword>
<feature type="region of interest" description="Disordered" evidence="5">
    <location>
        <begin position="246"/>
        <end position="362"/>
    </location>
</feature>
<dbReference type="Gene3D" id="3.40.630.10">
    <property type="entry name" value="Zn peptidases"/>
    <property type="match status" value="1"/>
</dbReference>
<evidence type="ECO:0000313" key="8">
    <source>
        <dbReference type="Proteomes" id="UP000050535"/>
    </source>
</evidence>
<accession>A0A0N8I001</accession>
<evidence type="ECO:0000256" key="3">
    <source>
        <dbReference type="HAMAP-Rule" id="MF_00197"/>
    </source>
</evidence>
<evidence type="ECO:0000313" key="7">
    <source>
        <dbReference type="EMBL" id="KPN30931.1"/>
    </source>
</evidence>
<comment type="caution">
    <text evidence="3">Lacks conserved residue(s) required for the propagation of feature annotation.</text>
</comment>
<dbReference type="PATRIC" id="fig|699431.3.peg.1712"/>
<feature type="binding site" evidence="3">
    <location>
        <position position="75"/>
    </location>
    <ligand>
        <name>substrate</name>
    </ligand>
</feature>
<dbReference type="SUPFAM" id="SSF55031">
    <property type="entry name" value="Bacterial exopeptidase dimerisation domain"/>
    <property type="match status" value="1"/>
</dbReference>
<dbReference type="Proteomes" id="UP000050535">
    <property type="component" value="Unassembled WGS sequence"/>
</dbReference>
<dbReference type="Gene3D" id="3.30.70.360">
    <property type="match status" value="1"/>
</dbReference>
<dbReference type="EC" id="5.1.1.7" evidence="3 4"/>
<dbReference type="InterPro" id="IPR001653">
    <property type="entry name" value="DAP_epimerase_DapF"/>
</dbReference>
<comment type="subcellular location">
    <subcellularLocation>
        <location evidence="3">Cytoplasm</location>
    </subcellularLocation>
</comment>
<evidence type="ECO:0000256" key="5">
    <source>
        <dbReference type="SAM" id="MobiDB-lite"/>
    </source>
</evidence>
<dbReference type="GO" id="GO:0016787">
    <property type="term" value="F:hydrolase activity"/>
    <property type="evidence" value="ECO:0007669"/>
    <property type="project" value="InterPro"/>
</dbReference>
<feature type="site" description="Could be important to modulate the pK values of the two catalytic cysteine residues" evidence="3">
    <location>
        <position position="171"/>
    </location>
</feature>
<dbReference type="InterPro" id="IPR002933">
    <property type="entry name" value="Peptidase_M20"/>
</dbReference>
<comment type="catalytic activity">
    <reaction evidence="3">
        <text>(2S,6S)-2,6-diaminopimelate = meso-2,6-diaminopimelate</text>
        <dbReference type="Rhea" id="RHEA:15393"/>
        <dbReference type="ChEBI" id="CHEBI:57609"/>
        <dbReference type="ChEBI" id="CHEBI:57791"/>
        <dbReference type="EC" id="5.1.1.7"/>
    </reaction>
</comment>
<sequence length="685" mass="69912">MTVPFEKYDGAGNDFVVVDAETASIEDRAAFARAHCDRETGVTDGSGGRRGADGVLFLSLADDGDPARVTMTLVQPDGSVAEMCGNGARCVAAWAAARSAGSRVAIDTPAGSRRAVVDDGSVAVEMGTPTFDPEAVPLAGDAPLIDATLDELAGTASAGLSVTAVNTGVPHAVVFVGDVDAVQIDAVAPPIRHADAFPEGANVTFASPAADGFRQRTYERGVEGETRACGTGAVAVAAAARRLGRLPDAADGGGSPCPRRVATSASPSPTTARRGCAGPLQSASRERSPRGASRELRPHRVPRGRGQGGLDERRGGRARPAARRAPEGRPRPPRRRCRERPCQSGGWQPPPRAQHPPRHRLAARRVRARRRHRSRPGACDAKGPLAALVGAFLAAEIEQGTLTLAVTPDEELLSTGAHALMTGEVAPGGPGEAGASVDPLPAADPAPDAYVVGEPTGLDVCTAARGRFEGTVSIEGTAAHAASPESGVNAVSAAGRALDALESFDNVAAHSQLGEATLVPTAIEGGESTNQVPAGCTITVDRRSVPPETAAGFRRALEAQLRRSVGADPSVSVSLTARETPFLEAFATDPGEPVVDALADAAAAAGDAAGFGQRGAVRPFGAATEASYFAPTPTVVFGPGHLADEAGAVAHAEREYVDIPSVRAAATALRKSTERLLGGDSPLSN</sequence>
<dbReference type="SUPFAM" id="SSF53187">
    <property type="entry name" value="Zn-dependent exopeptidases"/>
    <property type="match status" value="1"/>
</dbReference>
<dbReference type="NCBIfam" id="NF006402">
    <property type="entry name" value="PRK08651.1-5"/>
    <property type="match status" value="1"/>
</dbReference>
<feature type="binding site" evidence="3">
    <location>
        <position position="13"/>
    </location>
    <ligand>
        <name>substrate</name>
    </ligand>
</feature>
<comment type="subunit">
    <text evidence="3">Homodimer.</text>
</comment>
<dbReference type="Pfam" id="PF07687">
    <property type="entry name" value="M20_dimer"/>
    <property type="match status" value="1"/>
</dbReference>
<dbReference type="PANTHER" id="PTHR31689">
    <property type="entry name" value="DIAMINOPIMELATE EPIMERASE, CHLOROPLASTIC"/>
    <property type="match status" value="1"/>
</dbReference>
<feature type="site" description="Could be important to modulate the pK values of the two catalytic cysteine residues" evidence="3">
    <location>
        <position position="219"/>
    </location>
</feature>
<comment type="function">
    <text evidence="3">Catalyzes the stereoinversion of LL-2,6-diaminopimelate (L,L-DAP) to meso-diaminopimelate (meso-DAP), a precursor of L-lysine.</text>
</comment>
<evidence type="ECO:0000256" key="4">
    <source>
        <dbReference type="NCBIfam" id="TIGR00652"/>
    </source>
</evidence>
<feature type="active site" description="Proton donor" evidence="3">
    <location>
        <position position="84"/>
    </location>
</feature>
<proteinExistence type="inferred from homology"/>
<feature type="domain" description="Peptidase M20 dimerisation" evidence="6">
    <location>
        <begin position="463"/>
        <end position="563"/>
    </location>
</feature>
<dbReference type="InterPro" id="IPR036264">
    <property type="entry name" value="Bact_exopeptidase_dim_dom"/>
</dbReference>
<dbReference type="GO" id="GO:0009089">
    <property type="term" value="P:lysine biosynthetic process via diaminopimelate"/>
    <property type="evidence" value="ECO:0007669"/>
    <property type="project" value="UniProtKB-UniRule"/>
</dbReference>
<gene>
    <name evidence="3 7" type="primary">dapF</name>
    <name evidence="7" type="ORF">SY89_01672</name>
</gene>
<dbReference type="InterPro" id="IPR011650">
    <property type="entry name" value="Peptidase_M20_dimer"/>
</dbReference>
<comment type="pathway">
    <text evidence="3">Amino-acid biosynthesis; L-lysine biosynthesis via DAP pathway; DL-2,6-diaminopimelate from LL-2,6-diaminopimelate: step 1/1.</text>
</comment>
<feature type="active site" description="Proton acceptor" evidence="3">
    <location>
        <position position="229"/>
    </location>
</feature>
<reference evidence="8" key="1">
    <citation type="submission" date="2013-11" db="EMBL/GenBank/DDBJ databases">
        <authorList>
            <person name="Hoang H.T."/>
            <person name="Killian M.L."/>
            <person name="Madson D.M."/>
            <person name="Arruda P.H.E."/>
            <person name="Sun D."/>
            <person name="Schwartz K.J."/>
            <person name="Yoon K."/>
        </authorList>
    </citation>
    <scope>NUCLEOTIDE SEQUENCE [LARGE SCALE GENOMIC DNA]</scope>
    <source>
        <strain evidence="8">CDK2</strain>
    </source>
</reference>
<feature type="binding site" evidence="3">
    <location>
        <position position="202"/>
    </location>
    <ligand>
        <name>substrate</name>
    </ligand>
</feature>
<feature type="binding site" evidence="3">
    <location>
        <begin position="219"/>
        <end position="220"/>
    </location>
    <ligand>
        <name>substrate</name>
    </ligand>
</feature>
<dbReference type="SUPFAM" id="SSF54506">
    <property type="entry name" value="Diaminopimelate epimerase-like"/>
    <property type="match status" value="2"/>
</dbReference>
<feature type="compositionally biased region" description="Basic and acidic residues" evidence="5">
    <location>
        <begin position="284"/>
        <end position="298"/>
    </location>
</feature>
<dbReference type="STRING" id="699431.SY89_01672"/>
<dbReference type="NCBIfam" id="TIGR00652">
    <property type="entry name" value="DapF"/>
    <property type="match status" value="1"/>
</dbReference>
<comment type="similarity">
    <text evidence="1 3">Belongs to the diaminopimelate epimerase family.</text>
</comment>
<dbReference type="GO" id="GO:0005829">
    <property type="term" value="C:cytosol"/>
    <property type="evidence" value="ECO:0007669"/>
    <property type="project" value="TreeGrafter"/>
</dbReference>